<accession>A0AAV2RNF8</accession>
<name>A0AAV2RNF8_MEGNR</name>
<organism evidence="1 2">
    <name type="scientific">Meganyctiphanes norvegica</name>
    <name type="common">Northern krill</name>
    <name type="synonym">Thysanopoda norvegica</name>
    <dbReference type="NCBI Taxonomy" id="48144"/>
    <lineage>
        <taxon>Eukaryota</taxon>
        <taxon>Metazoa</taxon>
        <taxon>Ecdysozoa</taxon>
        <taxon>Arthropoda</taxon>
        <taxon>Crustacea</taxon>
        <taxon>Multicrustacea</taxon>
        <taxon>Malacostraca</taxon>
        <taxon>Eumalacostraca</taxon>
        <taxon>Eucarida</taxon>
        <taxon>Euphausiacea</taxon>
        <taxon>Euphausiidae</taxon>
        <taxon>Meganyctiphanes</taxon>
    </lineage>
</organism>
<reference evidence="1 2" key="1">
    <citation type="submission" date="2024-05" db="EMBL/GenBank/DDBJ databases">
        <authorList>
            <person name="Wallberg A."/>
        </authorList>
    </citation>
    <scope>NUCLEOTIDE SEQUENCE [LARGE SCALE GENOMIC DNA]</scope>
</reference>
<evidence type="ECO:0000313" key="2">
    <source>
        <dbReference type="Proteomes" id="UP001497623"/>
    </source>
</evidence>
<gene>
    <name evidence="1" type="ORF">MNOR_LOCUS26189</name>
</gene>
<comment type="caution">
    <text evidence="1">The sequence shown here is derived from an EMBL/GenBank/DDBJ whole genome shotgun (WGS) entry which is preliminary data.</text>
</comment>
<proteinExistence type="predicted"/>
<protein>
    <submittedName>
        <fullName evidence="1">Uncharacterized protein</fullName>
    </submittedName>
</protein>
<dbReference type="AlphaFoldDB" id="A0AAV2RNF8"/>
<sequence>MIRVIKDCLYKAVGRARLTYFRLITVISDIQNAINSRPLTYRCSSDSGLEIISPNCFIRPLVNSEFLFKDPDVSVLTDDPPSRKVLSKSLEDRDKILEDFRSMYYEEYLLRLREQCRDLHKMNFPNKKNL</sequence>
<dbReference type="Proteomes" id="UP001497623">
    <property type="component" value="Unassembled WGS sequence"/>
</dbReference>
<dbReference type="EMBL" id="CAXKWB010025807">
    <property type="protein sequence ID" value="CAL4128733.1"/>
    <property type="molecule type" value="Genomic_DNA"/>
</dbReference>
<evidence type="ECO:0000313" key="1">
    <source>
        <dbReference type="EMBL" id="CAL4128733.1"/>
    </source>
</evidence>
<keyword evidence="2" id="KW-1185">Reference proteome</keyword>